<comment type="caution">
    <text evidence="2">The sequence shown here is derived from an EMBL/GenBank/DDBJ whole genome shotgun (WGS) entry which is preliminary data.</text>
</comment>
<dbReference type="Proteomes" id="UP000745663">
    <property type="component" value="Unassembled WGS sequence"/>
</dbReference>
<organism evidence="2 3">
    <name type="scientific">Pseudomonas arcuscaelestis</name>
    <dbReference type="NCBI Taxonomy" id="2710591"/>
    <lineage>
        <taxon>Bacteria</taxon>
        <taxon>Pseudomonadati</taxon>
        <taxon>Pseudomonadota</taxon>
        <taxon>Gammaproteobacteria</taxon>
        <taxon>Pseudomonadales</taxon>
        <taxon>Pseudomonadaceae</taxon>
        <taxon>Pseudomonas</taxon>
    </lineage>
</organism>
<proteinExistence type="predicted"/>
<sequence length="257" mass="27464">MKRISLVSFAVSLLASTFVNADDIKASSIDVVAFEKPPISMLRAKPGPVATSLSTFPNYIEFQRSGQSVKGSVGALGSFEMNLAVNMDYADGVHRLYEKTKSAYWLALNTQGLYLQYAPPMDTDGDVWDDSGRKYGFVLTMDEASFNGDIKPLTNGKTSLGSPSMSFKRIFIDSESAATAGPVTINKSAGRIKFSPGQTSVVVTNSLAKASSHVFGNVTTKGATANSAQITPALGSFEVTLNEAPDREVSVDFFIVN</sequence>
<feature type="chain" id="PRO_5046228331" evidence="1">
    <location>
        <begin position="22"/>
        <end position="257"/>
    </location>
</feature>
<evidence type="ECO:0000313" key="2">
    <source>
        <dbReference type="EMBL" id="MBM5460296.1"/>
    </source>
</evidence>
<feature type="signal peptide" evidence="1">
    <location>
        <begin position="1"/>
        <end position="21"/>
    </location>
</feature>
<keyword evidence="1" id="KW-0732">Signal</keyword>
<dbReference type="EMBL" id="JACOPV010000015">
    <property type="protein sequence ID" value="MBM5460296.1"/>
    <property type="molecule type" value="Genomic_DNA"/>
</dbReference>
<evidence type="ECO:0000313" key="3">
    <source>
        <dbReference type="Proteomes" id="UP000745663"/>
    </source>
</evidence>
<dbReference type="RefSeq" id="WP_203585350.1">
    <property type="nucleotide sequence ID" value="NZ_JACOPV010000015.1"/>
</dbReference>
<gene>
    <name evidence="2" type="ORF">H8F21_22280</name>
</gene>
<evidence type="ECO:0000256" key="1">
    <source>
        <dbReference type="SAM" id="SignalP"/>
    </source>
</evidence>
<name>A0ABS2C4X8_9PSED</name>
<keyword evidence="3" id="KW-1185">Reference proteome</keyword>
<protein>
    <submittedName>
        <fullName evidence="2">Uncharacterized protein</fullName>
    </submittedName>
</protein>
<accession>A0ABS2C4X8</accession>
<reference evidence="2 3" key="1">
    <citation type="submission" date="2020-08" db="EMBL/GenBank/DDBJ databases">
        <title>Description of novel Pseudomonas species.</title>
        <authorList>
            <person name="Duman M."/>
            <person name="Mulet M."/>
            <person name="Altun S."/>
            <person name="Saticioglu I.B."/>
            <person name="Lalucat J."/>
            <person name="Garcia-Valdes E."/>
        </authorList>
    </citation>
    <scope>NUCLEOTIDE SEQUENCE [LARGE SCALE GENOMIC DNA]</scope>
    <source>
        <strain evidence="2 3">P66</strain>
    </source>
</reference>